<sequence>MRRFIKIVEKLKWLGLLGLPIFISDNSIWKMLWLFWLFGILELLLKLPLTIQSFEQLLSMLIIPIIDNPLPSLENYRGKIKYSLPLKGNWVVVNGGVTKDFSHSWSINSQRYAYDFIKLDKNGKSYSGDKMNLNSYYCYNEDILAPADGLVVKVYNNQKYSSIMQNNGTDPLIKHLAGNHIVIKHNNNEYSFLAHLKQNSITVKENEEVKRGQKIALCGNSGNTTEPHLHFQIQNRKSFIFSSGIPICFKDLEIADTVNYNVYDDRALPKEKTYNDSCQYIYRAQTVSNK</sequence>
<feature type="domain" description="M23ase beta-sheet core" evidence="1">
    <location>
        <begin position="140"/>
        <end position="237"/>
    </location>
</feature>
<dbReference type="RefSeq" id="WP_185623307.1">
    <property type="nucleotide sequence ID" value="NZ_JABGBW010000001.1"/>
</dbReference>
<comment type="caution">
    <text evidence="2">The sequence shown here is derived from an EMBL/GenBank/DDBJ whole genome shotgun (WGS) entry which is preliminary data.</text>
</comment>
<dbReference type="InterPro" id="IPR011055">
    <property type="entry name" value="Dup_hybrid_motif"/>
</dbReference>
<reference evidence="2 3" key="1">
    <citation type="submission" date="2020-05" db="EMBL/GenBank/DDBJ databases">
        <title>Draft genome of xy-202 and genomic insight in genome of the genus Peptostreptococcus.</title>
        <authorList>
            <person name="Zhang Z."/>
        </authorList>
    </citation>
    <scope>NUCLEOTIDE SEQUENCE [LARGE SCALE GENOMIC DNA]</scope>
    <source>
        <strain evidence="2 3">DSM 27025</strain>
    </source>
</reference>
<dbReference type="InterPro" id="IPR016047">
    <property type="entry name" value="M23ase_b-sheet_dom"/>
</dbReference>
<evidence type="ECO:0000313" key="2">
    <source>
        <dbReference type="EMBL" id="MBC2575271.1"/>
    </source>
</evidence>
<dbReference type="InterPro" id="IPR050570">
    <property type="entry name" value="Cell_wall_metabolism_enzyme"/>
</dbReference>
<accession>A0ABR6TIM9</accession>
<dbReference type="CDD" id="cd12797">
    <property type="entry name" value="M23_peptidase"/>
    <property type="match status" value="1"/>
</dbReference>
<keyword evidence="3" id="KW-1185">Reference proteome</keyword>
<evidence type="ECO:0000313" key="3">
    <source>
        <dbReference type="Proteomes" id="UP000713904"/>
    </source>
</evidence>
<evidence type="ECO:0000259" key="1">
    <source>
        <dbReference type="Pfam" id="PF01551"/>
    </source>
</evidence>
<dbReference type="Gene3D" id="2.70.70.10">
    <property type="entry name" value="Glucose Permease (Domain IIA)"/>
    <property type="match status" value="1"/>
</dbReference>
<dbReference type="PANTHER" id="PTHR21666:SF270">
    <property type="entry name" value="MUREIN HYDROLASE ACTIVATOR ENVC"/>
    <property type="match status" value="1"/>
</dbReference>
<dbReference type="Proteomes" id="UP000713904">
    <property type="component" value="Unassembled WGS sequence"/>
</dbReference>
<dbReference type="PANTHER" id="PTHR21666">
    <property type="entry name" value="PEPTIDASE-RELATED"/>
    <property type="match status" value="1"/>
</dbReference>
<dbReference type="Pfam" id="PF01551">
    <property type="entry name" value="Peptidase_M23"/>
    <property type="match status" value="1"/>
</dbReference>
<proteinExistence type="predicted"/>
<organism evidence="2 3">
    <name type="scientific">Peptostreptococcus canis</name>
    <dbReference type="NCBI Taxonomy" id="1159213"/>
    <lineage>
        <taxon>Bacteria</taxon>
        <taxon>Bacillati</taxon>
        <taxon>Bacillota</taxon>
        <taxon>Clostridia</taxon>
        <taxon>Peptostreptococcales</taxon>
        <taxon>Peptostreptococcaceae</taxon>
        <taxon>Peptostreptococcus</taxon>
    </lineage>
</organism>
<gene>
    <name evidence="2" type="ORF">HLB29_01060</name>
</gene>
<name>A0ABR6TIM9_9FIRM</name>
<protein>
    <submittedName>
        <fullName evidence="2">M23 family metallopeptidase</fullName>
    </submittedName>
</protein>
<dbReference type="EMBL" id="JABGBW010000001">
    <property type="protein sequence ID" value="MBC2575271.1"/>
    <property type="molecule type" value="Genomic_DNA"/>
</dbReference>
<dbReference type="SUPFAM" id="SSF51261">
    <property type="entry name" value="Duplicated hybrid motif"/>
    <property type="match status" value="1"/>
</dbReference>